<dbReference type="GeneID" id="94429245"/>
<dbReference type="GO" id="GO:0045252">
    <property type="term" value="C:oxoglutarate dehydrogenase complex"/>
    <property type="evidence" value="ECO:0007669"/>
    <property type="project" value="TreeGrafter"/>
</dbReference>
<dbReference type="RefSeq" id="XP_067921991.1">
    <property type="nucleotide sequence ID" value="XM_068066034.1"/>
</dbReference>
<keyword evidence="8" id="KW-1185">Reference proteome</keyword>
<dbReference type="Pfam" id="PF16870">
    <property type="entry name" value="OxoGdeHyase_C"/>
    <property type="match status" value="1"/>
</dbReference>
<dbReference type="InterPro" id="IPR031717">
    <property type="entry name" value="ODO-1/KGD_C"/>
</dbReference>
<feature type="domain" description="2-oxoglutarate dehydrogenase E1 component/KDG C-terminal" evidence="6">
    <location>
        <begin position="41"/>
        <end position="195"/>
    </location>
</feature>
<dbReference type="InterPro" id="IPR011603">
    <property type="entry name" value="2oxoglutarate_DH_E1"/>
</dbReference>
<dbReference type="VEuPathDB" id="ToxoDB:CSUI_005867"/>
<dbReference type="Gene3D" id="3.40.50.12470">
    <property type="match status" value="1"/>
</dbReference>
<proteinExistence type="inferred from homology"/>
<keyword evidence="3" id="KW-0560">Oxidoreductase</keyword>
<organism evidence="7 8">
    <name type="scientific">Cystoisospora suis</name>
    <dbReference type="NCBI Taxonomy" id="483139"/>
    <lineage>
        <taxon>Eukaryota</taxon>
        <taxon>Sar</taxon>
        <taxon>Alveolata</taxon>
        <taxon>Apicomplexa</taxon>
        <taxon>Conoidasida</taxon>
        <taxon>Coccidia</taxon>
        <taxon>Eucoccidiorida</taxon>
        <taxon>Eimeriorina</taxon>
        <taxon>Sarcocystidae</taxon>
        <taxon>Cystoisospora</taxon>
    </lineage>
</organism>
<dbReference type="InterPro" id="IPR042179">
    <property type="entry name" value="KGD_C_sf"/>
</dbReference>
<reference evidence="7 8" key="1">
    <citation type="journal article" date="2017" name="Int. J. Parasitol.">
        <title>The genome of the protozoan parasite Cystoisospora suis and a reverse vaccinology approach to identify vaccine candidates.</title>
        <authorList>
            <person name="Palmieri N."/>
            <person name="Shrestha A."/>
            <person name="Ruttkowski B."/>
            <person name="Beck T."/>
            <person name="Vogl C."/>
            <person name="Tomley F."/>
            <person name="Blake D.P."/>
            <person name="Joachim A."/>
        </authorList>
    </citation>
    <scope>NUCLEOTIDE SEQUENCE [LARGE SCALE GENOMIC DNA]</scope>
    <source>
        <strain evidence="7 8">Wien I</strain>
    </source>
</reference>
<evidence type="ECO:0000313" key="8">
    <source>
        <dbReference type="Proteomes" id="UP000221165"/>
    </source>
</evidence>
<sequence length="233" mass="26777">MPSTPANMFHALRRQVHREFRKPLIVFSPKRMLKMRAAMCALNQLDEGTRFRRYIPDKTVTAGENIERLVVCSGQVYYDLVAAKEKMKNNEGEESGHKIAIARMEQLSPFPFDLFIENIQDYPNLKSIVWAQEEPMNQGAWFYTSKRIESSLKHLNYPNDIRSPIYAGRDVSAATATGDKKIHDAELAQLIEDALNLRRTTHSYLEKYTQTNNGRHAKEEEEEEGPMATQATN</sequence>
<dbReference type="EMBL" id="MIGC01002887">
    <property type="protein sequence ID" value="PHJ20301.1"/>
    <property type="molecule type" value="Genomic_DNA"/>
</dbReference>
<dbReference type="AlphaFoldDB" id="A0A2C6K3M3"/>
<evidence type="ECO:0000256" key="1">
    <source>
        <dbReference type="ARBA" id="ARBA00001964"/>
    </source>
</evidence>
<evidence type="ECO:0000259" key="6">
    <source>
        <dbReference type="Pfam" id="PF16870"/>
    </source>
</evidence>
<evidence type="ECO:0000313" key="7">
    <source>
        <dbReference type="EMBL" id="PHJ20301.1"/>
    </source>
</evidence>
<comment type="cofactor">
    <cofactor evidence="1">
        <name>thiamine diphosphate</name>
        <dbReference type="ChEBI" id="CHEBI:58937"/>
    </cofactor>
</comment>
<evidence type="ECO:0000256" key="2">
    <source>
        <dbReference type="ARBA" id="ARBA00006936"/>
    </source>
</evidence>
<dbReference type="GO" id="GO:0006099">
    <property type="term" value="P:tricarboxylic acid cycle"/>
    <property type="evidence" value="ECO:0007669"/>
    <property type="project" value="TreeGrafter"/>
</dbReference>
<evidence type="ECO:0000256" key="5">
    <source>
        <dbReference type="SAM" id="MobiDB-lite"/>
    </source>
</evidence>
<dbReference type="Proteomes" id="UP000221165">
    <property type="component" value="Unassembled WGS sequence"/>
</dbReference>
<evidence type="ECO:0000256" key="4">
    <source>
        <dbReference type="ARBA" id="ARBA00023052"/>
    </source>
</evidence>
<accession>A0A2C6K3M3</accession>
<dbReference type="PANTHER" id="PTHR23152">
    <property type="entry name" value="2-OXOGLUTARATE DEHYDROGENASE"/>
    <property type="match status" value="1"/>
</dbReference>
<comment type="caution">
    <text evidence="7">The sequence shown here is derived from an EMBL/GenBank/DDBJ whole genome shotgun (WGS) entry which is preliminary data.</text>
</comment>
<comment type="similarity">
    <text evidence="2">Belongs to the alpha-ketoglutarate dehydrogenase family.</text>
</comment>
<protein>
    <submittedName>
        <fullName evidence="7">Oxoglutarate dehydrogenase (Succinyl-transferring) e1 component</fullName>
    </submittedName>
</protein>
<dbReference type="GO" id="GO:0005739">
    <property type="term" value="C:mitochondrion"/>
    <property type="evidence" value="ECO:0007669"/>
    <property type="project" value="TreeGrafter"/>
</dbReference>
<dbReference type="GO" id="GO:0030976">
    <property type="term" value="F:thiamine pyrophosphate binding"/>
    <property type="evidence" value="ECO:0007669"/>
    <property type="project" value="InterPro"/>
</dbReference>
<evidence type="ECO:0000256" key="3">
    <source>
        <dbReference type="ARBA" id="ARBA00023002"/>
    </source>
</evidence>
<feature type="region of interest" description="Disordered" evidence="5">
    <location>
        <begin position="206"/>
        <end position="233"/>
    </location>
</feature>
<dbReference type="Gene3D" id="3.40.50.11610">
    <property type="entry name" value="Multifunctional 2-oxoglutarate metabolism enzyme, C-terminal domain"/>
    <property type="match status" value="1"/>
</dbReference>
<gene>
    <name evidence="7" type="ORF">CSUI_005867</name>
</gene>
<dbReference type="OrthoDB" id="413077at2759"/>
<name>A0A2C6K3M3_9APIC</name>
<dbReference type="PANTHER" id="PTHR23152:SF4">
    <property type="entry name" value="2-OXOADIPATE DEHYDROGENASE COMPLEX COMPONENT E1"/>
    <property type="match status" value="1"/>
</dbReference>
<keyword evidence="4" id="KW-0786">Thiamine pyrophosphate</keyword>
<dbReference type="GO" id="GO:0004591">
    <property type="term" value="F:oxoglutarate dehydrogenase (succinyl-transferring) activity"/>
    <property type="evidence" value="ECO:0007669"/>
    <property type="project" value="TreeGrafter"/>
</dbReference>